<organism evidence="2">
    <name type="scientific">Chromera velia CCMP2878</name>
    <dbReference type="NCBI Taxonomy" id="1169474"/>
    <lineage>
        <taxon>Eukaryota</taxon>
        <taxon>Sar</taxon>
        <taxon>Alveolata</taxon>
        <taxon>Colpodellida</taxon>
        <taxon>Chromeraceae</taxon>
        <taxon>Chromera</taxon>
    </lineage>
</organism>
<dbReference type="AlphaFoldDB" id="A0A0G4I8Z1"/>
<dbReference type="VEuPathDB" id="CryptoDB:Cvel_12094"/>
<feature type="compositionally biased region" description="Basic and acidic residues" evidence="1">
    <location>
        <begin position="240"/>
        <end position="287"/>
    </location>
</feature>
<reference evidence="2" key="1">
    <citation type="submission" date="2014-11" db="EMBL/GenBank/DDBJ databases">
        <authorList>
            <person name="Otto D Thomas"/>
            <person name="Naeem Raeece"/>
        </authorList>
    </citation>
    <scope>NUCLEOTIDE SEQUENCE</scope>
</reference>
<protein>
    <submittedName>
        <fullName evidence="2">Uncharacterized protein</fullName>
    </submittedName>
</protein>
<feature type="compositionally biased region" description="Basic residues" evidence="1">
    <location>
        <begin position="288"/>
        <end position="301"/>
    </location>
</feature>
<proteinExistence type="predicted"/>
<feature type="region of interest" description="Disordered" evidence="1">
    <location>
        <begin position="1"/>
        <end position="102"/>
    </location>
</feature>
<feature type="compositionally biased region" description="Gly residues" evidence="1">
    <location>
        <begin position="44"/>
        <end position="72"/>
    </location>
</feature>
<gene>
    <name evidence="2" type="ORF">Cvel_12094</name>
</gene>
<evidence type="ECO:0000256" key="1">
    <source>
        <dbReference type="SAM" id="MobiDB-lite"/>
    </source>
</evidence>
<feature type="compositionally biased region" description="Low complexity" evidence="1">
    <location>
        <begin position="14"/>
        <end position="34"/>
    </location>
</feature>
<evidence type="ECO:0000313" key="2">
    <source>
        <dbReference type="EMBL" id="CEM53587.1"/>
    </source>
</evidence>
<name>A0A0G4I8Z1_9ALVE</name>
<dbReference type="PhylomeDB" id="A0A0G4I8Z1"/>
<accession>A0A0G4I8Z1</accession>
<sequence>MLWFPAQEEWKRMQQQQQRQQPQYSQHQQMQQQQSWNRGRGGRGRGGYRGGRGGYGRGGGRYGRGGDRGFGGNASQHSSPSSNRGGGNAGNRQQGSRQPEQQSKNFWTENNGEQASLSVFPLMVFNLFFFVYSFLPILSALVTCVALHTLTDTGSCTQISTDTEMEEPSAEEVMWLFEFDQKGDTEKHEKFKKYRKDFRIPVSKKKVSKLSEEKKVRPCFSSLSSFAVLFTETEEDSEEVSERHEDRESQTEETNKKRRDTHTDKQRKVLEREENDKKASPSNAEKEKRKKTTRRGKRQRRKNEEEDETQKTPTGEKRGKDFSAEDYAFWGVTSESVQTALQMAEERGTVPLGESELVGVVKDSGSTGVITTSMGWLRLAMALFPLSTLSRWLWKHNKDRGPRIGTANGTVGIVGVWGGGLHLTDRILLSSRMVVLDTDAIVPPLVGMKFLKAWGVKMDYETL</sequence>
<dbReference type="EMBL" id="CDMZ01005708">
    <property type="protein sequence ID" value="CEM53587.1"/>
    <property type="molecule type" value="Genomic_DNA"/>
</dbReference>
<feature type="region of interest" description="Disordered" evidence="1">
    <location>
        <begin position="234"/>
        <end position="322"/>
    </location>
</feature>